<keyword evidence="2" id="KW-0812">Transmembrane</keyword>
<proteinExistence type="predicted"/>
<dbReference type="EMBL" id="LNQE01001842">
    <property type="protein sequence ID" value="KUG04662.1"/>
    <property type="molecule type" value="Genomic_DNA"/>
</dbReference>
<dbReference type="InterPro" id="IPR011672">
    <property type="entry name" value="DUF1614"/>
</dbReference>
<feature type="transmembrane region" description="Helical" evidence="2">
    <location>
        <begin position="6"/>
        <end position="24"/>
    </location>
</feature>
<evidence type="ECO:0000256" key="1">
    <source>
        <dbReference type="SAM" id="MobiDB-lite"/>
    </source>
</evidence>
<comment type="caution">
    <text evidence="3">The sequence shown here is derived from an EMBL/GenBank/DDBJ whole genome shotgun (WGS) entry which is preliminary data.</text>
</comment>
<gene>
    <name evidence="3" type="ORF">ASZ90_017801</name>
</gene>
<feature type="transmembrane region" description="Helical" evidence="2">
    <location>
        <begin position="139"/>
        <end position="159"/>
    </location>
</feature>
<feature type="transmembrane region" description="Helical" evidence="2">
    <location>
        <begin position="36"/>
        <end position="53"/>
    </location>
</feature>
<feature type="transmembrane region" description="Helical" evidence="2">
    <location>
        <begin position="89"/>
        <end position="107"/>
    </location>
</feature>
<organism evidence="3">
    <name type="scientific">hydrocarbon metagenome</name>
    <dbReference type="NCBI Taxonomy" id="938273"/>
    <lineage>
        <taxon>unclassified sequences</taxon>
        <taxon>metagenomes</taxon>
        <taxon>ecological metagenomes</taxon>
    </lineage>
</organism>
<accession>A0A0W8E895</accession>
<protein>
    <recommendedName>
        <fullName evidence="4">DUF1614 domain-containing protein</fullName>
    </recommendedName>
</protein>
<feature type="transmembrane region" description="Helical" evidence="2">
    <location>
        <begin position="59"/>
        <end position="77"/>
    </location>
</feature>
<dbReference type="Pfam" id="PF07758">
    <property type="entry name" value="DUF1614"/>
    <property type="match status" value="1"/>
</dbReference>
<evidence type="ECO:0000313" key="3">
    <source>
        <dbReference type="EMBL" id="KUG04662.1"/>
    </source>
</evidence>
<feature type="transmembrane region" description="Helical" evidence="2">
    <location>
        <begin position="113"/>
        <end position="132"/>
    </location>
</feature>
<evidence type="ECO:0000256" key="2">
    <source>
        <dbReference type="SAM" id="Phobius"/>
    </source>
</evidence>
<dbReference type="AlphaFoldDB" id="A0A0W8E895"/>
<evidence type="ECO:0008006" key="4">
    <source>
        <dbReference type="Google" id="ProtNLM"/>
    </source>
</evidence>
<feature type="compositionally biased region" description="Basic and acidic residues" evidence="1">
    <location>
        <begin position="205"/>
        <end position="260"/>
    </location>
</feature>
<reference evidence="3" key="1">
    <citation type="journal article" date="2015" name="Proc. Natl. Acad. Sci. U.S.A.">
        <title>Networks of energetic and metabolic interactions define dynamics in microbial communities.</title>
        <authorList>
            <person name="Embree M."/>
            <person name="Liu J.K."/>
            <person name="Al-Bassam M.M."/>
            <person name="Zengler K."/>
        </authorList>
    </citation>
    <scope>NUCLEOTIDE SEQUENCE</scope>
</reference>
<name>A0A0W8E895_9ZZZZ</name>
<feature type="region of interest" description="Disordered" evidence="1">
    <location>
        <begin position="200"/>
        <end position="260"/>
    </location>
</feature>
<keyword evidence="2" id="KW-0472">Membrane</keyword>
<sequence>MMANFPLGLIALLVVSILIYFGVAQRVLDRMRLSDRAALAIIVAIIAGSFVDIPISSRITINLGGLVAVGLAVYVLAGAGTLYEKIRAIAAAVITALALFIAARYLGAEPENMFIDPIYIYPLVAGVVGYLAGRSRRGAFFAAITAVLALDIAQYFYLVNSGVRGIVHIGGAGAFDSLILAGILAVLLAELIGETLERIQGGPKTEGRSEELIRNLREPEPSRKPMEEGKKMQEHESEPRKPDEDKKDGDDSGERGDIDA</sequence>
<keyword evidence="2" id="KW-1133">Transmembrane helix</keyword>
<feature type="transmembrane region" description="Helical" evidence="2">
    <location>
        <begin position="165"/>
        <end position="189"/>
    </location>
</feature>